<dbReference type="KEGG" id="sdyn:Mal52_55630"/>
<dbReference type="GO" id="GO:0016020">
    <property type="term" value="C:membrane"/>
    <property type="evidence" value="ECO:0007669"/>
    <property type="project" value="GOC"/>
</dbReference>
<evidence type="ECO:0000256" key="1">
    <source>
        <dbReference type="SAM" id="Phobius"/>
    </source>
</evidence>
<dbReference type="GO" id="GO:0046521">
    <property type="term" value="P:sphingoid catabolic process"/>
    <property type="evidence" value="ECO:0007669"/>
    <property type="project" value="TreeGrafter"/>
</dbReference>
<keyword evidence="3" id="KW-1185">Reference proteome</keyword>
<keyword evidence="1" id="KW-0812">Transmembrane</keyword>
<dbReference type="Pfam" id="PF06127">
    <property type="entry name" value="Mpo1-like"/>
    <property type="match status" value="1"/>
</dbReference>
<dbReference type="PANTHER" id="PTHR28026:SF9">
    <property type="entry name" value="2-HYDROXY-PALMITIC ACID DIOXYGENASE MPO1"/>
    <property type="match status" value="1"/>
</dbReference>
<evidence type="ECO:0000313" key="3">
    <source>
        <dbReference type="Proteomes" id="UP000319383"/>
    </source>
</evidence>
<dbReference type="Proteomes" id="UP000319383">
    <property type="component" value="Chromosome"/>
</dbReference>
<feature type="transmembrane region" description="Helical" evidence="1">
    <location>
        <begin position="25"/>
        <end position="44"/>
    </location>
</feature>
<evidence type="ECO:0008006" key="4">
    <source>
        <dbReference type="Google" id="ProtNLM"/>
    </source>
</evidence>
<gene>
    <name evidence="2" type="ORF">Mal52_55630</name>
</gene>
<name>A0A517ZX74_9PLAN</name>
<dbReference type="RefSeq" id="WP_145379654.1">
    <property type="nucleotide sequence ID" value="NZ_CAXBED010000070.1"/>
</dbReference>
<dbReference type="PANTHER" id="PTHR28026">
    <property type="entry name" value="DUF962 DOMAIN PROTEIN (AFU_ORTHOLOGUE AFUA_8G05310)"/>
    <property type="match status" value="1"/>
</dbReference>
<evidence type="ECO:0000313" key="2">
    <source>
        <dbReference type="EMBL" id="QDU47035.1"/>
    </source>
</evidence>
<sequence length="158" mass="17683">MPKKSADDWFAEYAVCHQNATNKTLHWICIPLIVLSLIGLLWGVALPGTASLDSPYWNWGMLLIVISLLFYLRLSLMLAAGMFLVSAAAVGVLVAYQRTGLGPVWVASLVVFVVAWIGQFIGHKIEGKKPAFFEDIQYLLIGPIWLLAFIYRRLGIRY</sequence>
<accession>A0A517ZX74</accession>
<proteinExistence type="predicted"/>
<dbReference type="AlphaFoldDB" id="A0A517ZX74"/>
<protein>
    <recommendedName>
        <fullName evidence="4">DUF962 domain-containing protein</fullName>
    </recommendedName>
</protein>
<feature type="transmembrane region" description="Helical" evidence="1">
    <location>
        <begin position="56"/>
        <end position="72"/>
    </location>
</feature>
<organism evidence="2 3">
    <name type="scientific">Symmachiella dynata</name>
    <dbReference type="NCBI Taxonomy" id="2527995"/>
    <lineage>
        <taxon>Bacteria</taxon>
        <taxon>Pseudomonadati</taxon>
        <taxon>Planctomycetota</taxon>
        <taxon>Planctomycetia</taxon>
        <taxon>Planctomycetales</taxon>
        <taxon>Planctomycetaceae</taxon>
        <taxon>Symmachiella</taxon>
    </lineage>
</organism>
<feature type="transmembrane region" description="Helical" evidence="1">
    <location>
        <begin position="136"/>
        <end position="154"/>
    </location>
</feature>
<feature type="transmembrane region" description="Helical" evidence="1">
    <location>
        <begin position="103"/>
        <end position="121"/>
    </location>
</feature>
<dbReference type="EMBL" id="CP036276">
    <property type="protein sequence ID" value="QDU47035.1"/>
    <property type="molecule type" value="Genomic_DNA"/>
</dbReference>
<reference evidence="2 3" key="1">
    <citation type="submission" date="2019-02" db="EMBL/GenBank/DDBJ databases">
        <title>Deep-cultivation of Planctomycetes and their phenomic and genomic characterization uncovers novel biology.</title>
        <authorList>
            <person name="Wiegand S."/>
            <person name="Jogler M."/>
            <person name="Boedeker C."/>
            <person name="Pinto D."/>
            <person name="Vollmers J."/>
            <person name="Rivas-Marin E."/>
            <person name="Kohn T."/>
            <person name="Peeters S.H."/>
            <person name="Heuer A."/>
            <person name="Rast P."/>
            <person name="Oberbeckmann S."/>
            <person name="Bunk B."/>
            <person name="Jeske O."/>
            <person name="Meyerdierks A."/>
            <person name="Storesund J.E."/>
            <person name="Kallscheuer N."/>
            <person name="Luecker S."/>
            <person name="Lage O.M."/>
            <person name="Pohl T."/>
            <person name="Merkel B.J."/>
            <person name="Hornburger P."/>
            <person name="Mueller R.-W."/>
            <person name="Bruemmer F."/>
            <person name="Labrenz M."/>
            <person name="Spormann A.M."/>
            <person name="Op den Camp H."/>
            <person name="Overmann J."/>
            <person name="Amann R."/>
            <person name="Jetten M.S.M."/>
            <person name="Mascher T."/>
            <person name="Medema M.H."/>
            <person name="Devos D.P."/>
            <person name="Kaster A.-K."/>
            <person name="Ovreas L."/>
            <person name="Rohde M."/>
            <person name="Galperin M.Y."/>
            <person name="Jogler C."/>
        </authorList>
    </citation>
    <scope>NUCLEOTIDE SEQUENCE [LARGE SCALE GENOMIC DNA]</scope>
    <source>
        <strain evidence="2 3">Mal52</strain>
    </source>
</reference>
<keyword evidence="1" id="KW-0472">Membrane</keyword>
<keyword evidence="1" id="KW-1133">Transmembrane helix</keyword>
<dbReference type="InterPro" id="IPR009305">
    <property type="entry name" value="Mpo1-like"/>
</dbReference>